<gene>
    <name evidence="2" type="ORF">EAF64_02945</name>
</gene>
<sequence>MAMSTWITIASGLAALNVLLLAALGFVWLRNYRQFKSPLVLGLLAFSAVMLVENLGAIYFFFSMGMLYANDVIAQQFAVALRGLETVALAVLTYVTWQ</sequence>
<feature type="transmembrane region" description="Helical" evidence="1">
    <location>
        <begin position="6"/>
        <end position="29"/>
    </location>
</feature>
<evidence type="ECO:0000313" key="3">
    <source>
        <dbReference type="Proteomes" id="UP000289691"/>
    </source>
</evidence>
<dbReference type="Proteomes" id="UP000289691">
    <property type="component" value="Unassembled WGS sequence"/>
</dbReference>
<keyword evidence="1" id="KW-0812">Transmembrane</keyword>
<accession>A0A498L8Y9</accession>
<keyword evidence="1" id="KW-0472">Membrane</keyword>
<keyword evidence="3" id="KW-1185">Reference proteome</keyword>
<name>A0A498L8Y9_9EURY</name>
<proteinExistence type="predicted"/>
<feature type="transmembrane region" description="Helical" evidence="1">
    <location>
        <begin position="41"/>
        <end position="62"/>
    </location>
</feature>
<dbReference type="InterPro" id="IPR058349">
    <property type="entry name" value="DUF8036"/>
</dbReference>
<feature type="transmembrane region" description="Helical" evidence="1">
    <location>
        <begin position="74"/>
        <end position="97"/>
    </location>
</feature>
<protein>
    <submittedName>
        <fullName evidence="2">Uncharacterized protein</fullName>
    </submittedName>
</protein>
<evidence type="ECO:0000313" key="2">
    <source>
        <dbReference type="EMBL" id="RXK51603.1"/>
    </source>
</evidence>
<reference evidence="2 3" key="1">
    <citation type="submission" date="2019-01" db="EMBL/GenBank/DDBJ databases">
        <title>Halorientalis sp. F13-25 a new haloarchaeum isolated from hypersaline water.</title>
        <authorList>
            <person name="Ana D.-V."/>
            <person name="Cristina S.-P."/>
            <person name="Antonio V."/>
        </authorList>
    </citation>
    <scope>NUCLEOTIDE SEQUENCE [LARGE SCALE GENOMIC DNA]</scope>
    <source>
        <strain evidence="2 3">F13-25</strain>
    </source>
</reference>
<comment type="caution">
    <text evidence="2">The sequence shown here is derived from an EMBL/GenBank/DDBJ whole genome shotgun (WGS) entry which is preliminary data.</text>
</comment>
<dbReference type="EMBL" id="RDFA01000001">
    <property type="protein sequence ID" value="RXK51603.1"/>
    <property type="molecule type" value="Genomic_DNA"/>
</dbReference>
<organism evidence="2 3">
    <name type="scientific">Halorientalis pallida</name>
    <dbReference type="NCBI Taxonomy" id="2479928"/>
    <lineage>
        <taxon>Archaea</taxon>
        <taxon>Methanobacteriati</taxon>
        <taxon>Methanobacteriota</taxon>
        <taxon>Stenosarchaea group</taxon>
        <taxon>Halobacteria</taxon>
        <taxon>Halobacteriales</taxon>
        <taxon>Haloarculaceae</taxon>
        <taxon>Halorientalis</taxon>
    </lineage>
</organism>
<dbReference type="Pfam" id="PF26119">
    <property type="entry name" value="DUF8036"/>
    <property type="match status" value="1"/>
</dbReference>
<keyword evidence="1" id="KW-1133">Transmembrane helix</keyword>
<evidence type="ECO:0000256" key="1">
    <source>
        <dbReference type="SAM" id="Phobius"/>
    </source>
</evidence>
<dbReference type="AlphaFoldDB" id="A0A498L8Y9"/>